<dbReference type="PANTHER" id="PTHR15462">
    <property type="entry name" value="SERINE PROTEASE"/>
    <property type="match status" value="1"/>
</dbReference>
<proteinExistence type="predicted"/>
<dbReference type="InParanoid" id="A0A6P8HL75"/>
<gene>
    <name evidence="5" type="primary">LOC116292491</name>
</gene>
<dbReference type="Proteomes" id="UP000515163">
    <property type="component" value="Unplaced"/>
</dbReference>
<name>A0A6P8HL75_ACTTE</name>
<dbReference type="GeneID" id="116292491"/>
<dbReference type="Gene3D" id="2.40.10.10">
    <property type="entry name" value="Trypsin-like serine proteases"/>
    <property type="match status" value="2"/>
</dbReference>
<protein>
    <submittedName>
        <fullName evidence="5">Serine protease 23-like</fullName>
    </submittedName>
</protein>
<keyword evidence="1 2" id="KW-0732">Signal</keyword>
<feature type="signal peptide" evidence="2">
    <location>
        <begin position="1"/>
        <end position="25"/>
    </location>
</feature>
<dbReference type="PANTHER" id="PTHR15462:SF8">
    <property type="entry name" value="SERINE PROTEASE"/>
    <property type="match status" value="1"/>
</dbReference>
<evidence type="ECO:0000259" key="3">
    <source>
        <dbReference type="Pfam" id="PF00089"/>
    </source>
</evidence>
<keyword evidence="4" id="KW-1185">Reference proteome</keyword>
<dbReference type="Pfam" id="PF00089">
    <property type="entry name" value="Trypsin"/>
    <property type="match status" value="1"/>
</dbReference>
<dbReference type="OrthoDB" id="10037376at2759"/>
<dbReference type="SUPFAM" id="SSF50494">
    <property type="entry name" value="Trypsin-like serine proteases"/>
    <property type="match status" value="1"/>
</dbReference>
<feature type="chain" id="PRO_5028350265" evidence="2">
    <location>
        <begin position="26"/>
        <end position="395"/>
    </location>
</feature>
<sequence>MMKPCELAVFLISLYLQCFISVTSAESQSTIQNTSQADKSDNLSRFPQIPIKFKEVKTIQLGKANHTDEKSRNVTWNLTGVNMTGKPEDVSRFNYETLWNNGLLTLTLVRFEIQKQQLKTQLRQGSQRQTFYQDEPENFLENSFFTQSDIESVIPDFLRRRFKRRVFGRDTRTQIPQGEFRKVPFSAVVKISTGCTGTLISSIHVLTSAHCVHDSSKYIVSVKNVKVGFPKHNGKMRWAGVKNIKVPRGWTTDKDVSYDYAVLKLVHHHRRKYMVPGSIVLTRGSITTHFLGFHQDKPANSLWYSFCKARPLDHVIINRCDAMPGSSGAGVYLLSNIGSKTVRFIVGVLSGSGTVRFRKSNGRSRRFNIATKLTPLKAAQICAWIKSAPYCNALA</sequence>
<accession>A0A6P8HL75</accession>
<dbReference type="InterPro" id="IPR009003">
    <property type="entry name" value="Peptidase_S1_PA"/>
</dbReference>
<organism evidence="4 5">
    <name type="scientific">Actinia tenebrosa</name>
    <name type="common">Australian red waratah sea anemone</name>
    <dbReference type="NCBI Taxonomy" id="6105"/>
    <lineage>
        <taxon>Eukaryota</taxon>
        <taxon>Metazoa</taxon>
        <taxon>Cnidaria</taxon>
        <taxon>Anthozoa</taxon>
        <taxon>Hexacorallia</taxon>
        <taxon>Actiniaria</taxon>
        <taxon>Actiniidae</taxon>
        <taxon>Actinia</taxon>
    </lineage>
</organism>
<evidence type="ECO:0000256" key="1">
    <source>
        <dbReference type="ARBA" id="ARBA00022729"/>
    </source>
</evidence>
<evidence type="ECO:0000313" key="5">
    <source>
        <dbReference type="RefSeq" id="XP_031555683.1"/>
    </source>
</evidence>
<reference evidence="5" key="1">
    <citation type="submission" date="2025-08" db="UniProtKB">
        <authorList>
            <consortium name="RefSeq"/>
        </authorList>
    </citation>
    <scope>IDENTIFICATION</scope>
    <source>
        <tissue evidence="5">Tentacle</tissue>
    </source>
</reference>
<feature type="domain" description="Peptidase S1" evidence="3">
    <location>
        <begin position="181"/>
        <end position="266"/>
    </location>
</feature>
<evidence type="ECO:0000256" key="2">
    <source>
        <dbReference type="SAM" id="SignalP"/>
    </source>
</evidence>
<evidence type="ECO:0000313" key="4">
    <source>
        <dbReference type="Proteomes" id="UP000515163"/>
    </source>
</evidence>
<dbReference type="GO" id="GO:0004252">
    <property type="term" value="F:serine-type endopeptidase activity"/>
    <property type="evidence" value="ECO:0007669"/>
    <property type="project" value="InterPro"/>
</dbReference>
<dbReference type="InterPro" id="IPR043504">
    <property type="entry name" value="Peptidase_S1_PA_chymotrypsin"/>
</dbReference>
<dbReference type="InterPro" id="IPR050966">
    <property type="entry name" value="Glutamyl_endopeptidase"/>
</dbReference>
<dbReference type="RefSeq" id="XP_031555683.1">
    <property type="nucleotide sequence ID" value="XM_031699823.1"/>
</dbReference>
<dbReference type="GO" id="GO:0006508">
    <property type="term" value="P:proteolysis"/>
    <property type="evidence" value="ECO:0007669"/>
    <property type="project" value="InterPro"/>
</dbReference>
<dbReference type="InterPro" id="IPR001254">
    <property type="entry name" value="Trypsin_dom"/>
</dbReference>
<dbReference type="AlphaFoldDB" id="A0A6P8HL75"/>
<dbReference type="KEGG" id="aten:116292491"/>